<dbReference type="RefSeq" id="WP_172870664.1">
    <property type="nucleotide sequence ID" value="NZ_JABRVG010000150.1"/>
</dbReference>
<dbReference type="EMBL" id="OW969750">
    <property type="protein sequence ID" value="CAH6246912.1"/>
    <property type="molecule type" value="Genomic_DNA"/>
</dbReference>
<name>A0A9P0V9W6_KLEVA</name>
<protein>
    <submittedName>
        <fullName evidence="4">Glucose 1-dehydrogenase</fullName>
    </submittedName>
</protein>
<dbReference type="PRINTS" id="PR00081">
    <property type="entry name" value="GDHRDH"/>
</dbReference>
<evidence type="ECO:0000256" key="3">
    <source>
        <dbReference type="ARBA" id="ARBA00023002"/>
    </source>
</evidence>
<dbReference type="InterPro" id="IPR036291">
    <property type="entry name" value="NAD(P)-bd_dom_sf"/>
</dbReference>
<evidence type="ECO:0000313" key="4">
    <source>
        <dbReference type="EMBL" id="CAH6246912.1"/>
    </source>
</evidence>
<evidence type="ECO:0000256" key="2">
    <source>
        <dbReference type="ARBA" id="ARBA00011881"/>
    </source>
</evidence>
<gene>
    <name evidence="4" type="ORF">AN2335V1_4804</name>
</gene>
<evidence type="ECO:0000313" key="5">
    <source>
        <dbReference type="Proteomes" id="UP000789617"/>
    </source>
</evidence>
<dbReference type="GO" id="GO:0016491">
    <property type="term" value="F:oxidoreductase activity"/>
    <property type="evidence" value="ECO:0007669"/>
    <property type="project" value="UniProtKB-KW"/>
</dbReference>
<dbReference type="InterPro" id="IPR051122">
    <property type="entry name" value="SDR_DHRS6-like"/>
</dbReference>
<dbReference type="PANTHER" id="PTHR43477:SF1">
    <property type="entry name" value="DIHYDROANTICAPSIN 7-DEHYDROGENASE"/>
    <property type="match status" value="1"/>
</dbReference>
<comment type="similarity">
    <text evidence="1">Belongs to the short-chain dehydrogenases/reductases (SDR) family.</text>
</comment>
<dbReference type="PANTHER" id="PTHR43477">
    <property type="entry name" value="DIHYDROANTICAPSIN 7-DEHYDROGENASE"/>
    <property type="match status" value="1"/>
</dbReference>
<dbReference type="FunFam" id="3.40.50.720:FF:000084">
    <property type="entry name" value="Short-chain dehydrogenase reductase"/>
    <property type="match status" value="1"/>
</dbReference>
<proteinExistence type="inferred from homology"/>
<sequence length="246" mass="25446">MARFTGKKIVITGASSGIGLAGAKRIVAEEGEVMITGRDAHKLARLRKVLPPDARLLQNDGADPAAAQALAEAVASFGMLDGLWLNAGQLAFAPAEKGSAALFDNMMKNNVRAAVLQISCLARFLKAGASVVLTASTAAYEGAPLAAIYAASKGAQLALVRCWATAFAAQGIRVNALVPGAIETGLLKAIPAPFRDQYDAQIRAIVPMKRPGAPEEAAAVALFLLSDDASYVTGSQYVVDGGLLRL</sequence>
<reference evidence="4" key="1">
    <citation type="submission" date="2022-05" db="EMBL/GenBank/DDBJ databases">
        <authorList>
            <person name="Alioto T."/>
            <person name="Alioto T."/>
            <person name="Gomez Garrido J."/>
        </authorList>
    </citation>
    <scope>NUCLEOTIDE SEQUENCE</scope>
    <source>
        <strain evidence="4">0</strain>
        <plasmid evidence="4">P1</plasmid>
    </source>
</reference>
<comment type="subunit">
    <text evidence="2">Homotetramer.</text>
</comment>
<keyword evidence="5" id="KW-1185">Reference proteome</keyword>
<dbReference type="CDD" id="cd05233">
    <property type="entry name" value="SDR_c"/>
    <property type="match status" value="1"/>
</dbReference>
<keyword evidence="3" id="KW-0560">Oxidoreductase</keyword>
<accession>A0A9P0V9W6</accession>
<dbReference type="Proteomes" id="UP000789617">
    <property type="component" value="Plasmid P1"/>
</dbReference>
<geneLocation type="plasmid" evidence="4 5">
    <name>P1</name>
</geneLocation>
<keyword evidence="4" id="KW-0614">Plasmid</keyword>
<evidence type="ECO:0000256" key="1">
    <source>
        <dbReference type="ARBA" id="ARBA00006484"/>
    </source>
</evidence>
<dbReference type="InterPro" id="IPR002347">
    <property type="entry name" value="SDR_fam"/>
</dbReference>
<dbReference type="SUPFAM" id="SSF51735">
    <property type="entry name" value="NAD(P)-binding Rossmann-fold domains"/>
    <property type="match status" value="1"/>
</dbReference>
<dbReference type="Gene3D" id="3.40.50.720">
    <property type="entry name" value="NAD(P)-binding Rossmann-like Domain"/>
    <property type="match status" value="1"/>
</dbReference>
<organism evidence="4 5">
    <name type="scientific">Klebsiella variicola</name>
    <dbReference type="NCBI Taxonomy" id="244366"/>
    <lineage>
        <taxon>Bacteria</taxon>
        <taxon>Pseudomonadati</taxon>
        <taxon>Pseudomonadota</taxon>
        <taxon>Gammaproteobacteria</taxon>
        <taxon>Enterobacterales</taxon>
        <taxon>Enterobacteriaceae</taxon>
        <taxon>Klebsiella/Raoultella group</taxon>
        <taxon>Klebsiella</taxon>
        <taxon>Klebsiella pneumoniae complex</taxon>
    </lineage>
</organism>
<dbReference type="AlphaFoldDB" id="A0A9P0V9W6"/>
<dbReference type="Pfam" id="PF13561">
    <property type="entry name" value="adh_short_C2"/>
    <property type="match status" value="1"/>
</dbReference>